<comment type="caution">
    <text evidence="4">The sequence shown here is derived from an EMBL/GenBank/DDBJ whole genome shotgun (WGS) entry which is preliminary data.</text>
</comment>
<dbReference type="PANTHER" id="PTHR10366">
    <property type="entry name" value="NAD DEPENDENT EPIMERASE/DEHYDRATASE"/>
    <property type="match status" value="1"/>
</dbReference>
<dbReference type="OMA" id="QGQMKEK"/>
<dbReference type="OrthoDB" id="2735536at2759"/>
<evidence type="ECO:0000256" key="2">
    <source>
        <dbReference type="ARBA" id="ARBA00023445"/>
    </source>
</evidence>
<dbReference type="FunFam" id="3.40.50.720:FF:000336">
    <property type="entry name" value="Aldehyde reductase"/>
    <property type="match status" value="1"/>
</dbReference>
<dbReference type="PANTHER" id="PTHR10366:SF564">
    <property type="entry name" value="STEROL-4-ALPHA-CARBOXYLATE 3-DEHYDROGENASE, DECARBOXYLATING"/>
    <property type="match status" value="1"/>
</dbReference>
<dbReference type="EMBL" id="VRMN01000001">
    <property type="protein sequence ID" value="KAA8499494.1"/>
    <property type="molecule type" value="Genomic_DNA"/>
</dbReference>
<dbReference type="Proteomes" id="UP000324585">
    <property type="component" value="Unassembled WGS sequence"/>
</dbReference>
<protein>
    <submittedName>
        <fullName evidence="4">Putative oxidoreductase</fullName>
    </submittedName>
</protein>
<dbReference type="InterPro" id="IPR036291">
    <property type="entry name" value="NAD(P)-bd_dom_sf"/>
</dbReference>
<evidence type="ECO:0000313" key="5">
    <source>
        <dbReference type="Proteomes" id="UP000324585"/>
    </source>
</evidence>
<accession>A0A5J4Z929</accession>
<feature type="domain" description="NAD-dependent epimerase/dehydratase" evidence="3">
    <location>
        <begin position="5"/>
        <end position="245"/>
    </location>
</feature>
<organism evidence="4 5">
    <name type="scientific">Porphyridium purpureum</name>
    <name type="common">Red alga</name>
    <name type="synonym">Porphyridium cruentum</name>
    <dbReference type="NCBI Taxonomy" id="35688"/>
    <lineage>
        <taxon>Eukaryota</taxon>
        <taxon>Rhodophyta</taxon>
        <taxon>Bangiophyceae</taxon>
        <taxon>Porphyridiales</taxon>
        <taxon>Porphyridiaceae</taxon>
        <taxon>Porphyridium</taxon>
    </lineage>
</organism>
<dbReference type="Pfam" id="PF01370">
    <property type="entry name" value="Epimerase"/>
    <property type="match status" value="1"/>
</dbReference>
<sequence>MVEKVLLTGASGYIALEILYQLHEQGQYQVRGTVRDVANEEKCRPIREVYPNPKYPVELVKADLTSDEGWAEAVTGVSYILHTASPVIMNVQNEDDLMIPAREGTLRVLRAAAKEPSVKRVIFTSSLVAVGWHSHNSNEYVNGPDDWSDVFPDPYYKSKTLAEKAAWDFVKENKENQFELCTINPALVVGRFRGSVSASLKLVGNIATGKLSFLPPVGTPLVDVEDVGAAHVSAITNGVPGQRYLVVDGSAWVADIAEVCRAELGSLGYTKIPSHKPPYFLVKLLSFFAADAASAVRSWNTNPLFDNSVTKQHLGVQFHDWREALVSALHCMIADGEIPATEAYKAKYPEAIKA</sequence>
<evidence type="ECO:0000259" key="3">
    <source>
        <dbReference type="Pfam" id="PF01370"/>
    </source>
</evidence>
<proteinExistence type="inferred from homology"/>
<dbReference type="SUPFAM" id="SSF51735">
    <property type="entry name" value="NAD(P)-binding Rossmann-fold domains"/>
    <property type="match status" value="1"/>
</dbReference>
<keyword evidence="1" id="KW-0560">Oxidoreductase</keyword>
<name>A0A5J4Z929_PORPP</name>
<evidence type="ECO:0000256" key="1">
    <source>
        <dbReference type="ARBA" id="ARBA00023002"/>
    </source>
</evidence>
<dbReference type="Gene3D" id="3.40.50.720">
    <property type="entry name" value="NAD(P)-binding Rossmann-like Domain"/>
    <property type="match status" value="1"/>
</dbReference>
<evidence type="ECO:0000313" key="4">
    <source>
        <dbReference type="EMBL" id="KAA8499494.1"/>
    </source>
</evidence>
<dbReference type="AlphaFoldDB" id="A0A5J4Z929"/>
<dbReference type="GO" id="GO:0016616">
    <property type="term" value="F:oxidoreductase activity, acting on the CH-OH group of donors, NAD or NADP as acceptor"/>
    <property type="evidence" value="ECO:0007669"/>
    <property type="project" value="TreeGrafter"/>
</dbReference>
<comment type="similarity">
    <text evidence="2">Belongs to the NAD(P)-dependent epimerase/dehydratase family. Dihydroflavonol-4-reductase subfamily.</text>
</comment>
<gene>
    <name evidence="4" type="ORF">FVE85_7079</name>
</gene>
<reference evidence="5" key="1">
    <citation type="journal article" date="2019" name="Nat. Commun.">
        <title>Expansion of phycobilisome linker gene families in mesophilic red algae.</title>
        <authorList>
            <person name="Lee J."/>
            <person name="Kim D."/>
            <person name="Bhattacharya D."/>
            <person name="Yoon H.S."/>
        </authorList>
    </citation>
    <scope>NUCLEOTIDE SEQUENCE [LARGE SCALE GENOMIC DNA]</scope>
    <source>
        <strain evidence="5">CCMP 1328</strain>
    </source>
</reference>
<dbReference type="InterPro" id="IPR001509">
    <property type="entry name" value="Epimerase_deHydtase"/>
</dbReference>
<dbReference type="InterPro" id="IPR050425">
    <property type="entry name" value="NAD(P)_dehydrat-like"/>
</dbReference>
<keyword evidence="5" id="KW-1185">Reference proteome</keyword>